<reference evidence="1" key="1">
    <citation type="submission" date="2021-06" db="EMBL/GenBank/DDBJ databases">
        <authorList>
            <person name="Kallberg Y."/>
            <person name="Tangrot J."/>
            <person name="Rosling A."/>
        </authorList>
    </citation>
    <scope>NUCLEOTIDE SEQUENCE</scope>
    <source>
        <strain evidence="1">CL551</strain>
    </source>
</reference>
<evidence type="ECO:0000313" key="2">
    <source>
        <dbReference type="Proteomes" id="UP000789342"/>
    </source>
</evidence>
<keyword evidence="2" id="KW-1185">Reference proteome</keyword>
<dbReference type="AlphaFoldDB" id="A0A9N9HMM8"/>
<protein>
    <submittedName>
        <fullName evidence="1">11803_t:CDS:1</fullName>
    </submittedName>
</protein>
<name>A0A9N9HMM8_9GLOM</name>
<dbReference type="Proteomes" id="UP000789342">
    <property type="component" value="Unassembled WGS sequence"/>
</dbReference>
<feature type="non-terminal residue" evidence="1">
    <location>
        <position position="75"/>
    </location>
</feature>
<dbReference type="OrthoDB" id="10261040at2759"/>
<evidence type="ECO:0000313" key="1">
    <source>
        <dbReference type="EMBL" id="CAG8694599.1"/>
    </source>
</evidence>
<dbReference type="EMBL" id="CAJVPV010015873">
    <property type="protein sequence ID" value="CAG8694599.1"/>
    <property type="molecule type" value="Genomic_DNA"/>
</dbReference>
<accession>A0A9N9HMM8</accession>
<comment type="caution">
    <text evidence="1">The sequence shown here is derived from an EMBL/GenBank/DDBJ whole genome shotgun (WGS) entry which is preliminary data.</text>
</comment>
<gene>
    <name evidence="1" type="ORF">AMORRO_LOCUS11790</name>
</gene>
<organism evidence="1 2">
    <name type="scientific">Acaulospora morrowiae</name>
    <dbReference type="NCBI Taxonomy" id="94023"/>
    <lineage>
        <taxon>Eukaryota</taxon>
        <taxon>Fungi</taxon>
        <taxon>Fungi incertae sedis</taxon>
        <taxon>Mucoromycota</taxon>
        <taxon>Glomeromycotina</taxon>
        <taxon>Glomeromycetes</taxon>
        <taxon>Diversisporales</taxon>
        <taxon>Acaulosporaceae</taxon>
        <taxon>Acaulospora</taxon>
    </lineage>
</organism>
<sequence>MSVKDIDMKNTINKFDTMLELIENLRGSFNNICDYLDETWKISSFQENTSSLERKNGENFVKFFDSDRFSIMNDA</sequence>
<proteinExistence type="predicted"/>